<protein>
    <submittedName>
        <fullName evidence="1">Uncharacterized protein</fullName>
    </submittedName>
</protein>
<proteinExistence type="predicted"/>
<dbReference type="KEGG" id="vg:14297392"/>
<keyword evidence="2" id="KW-1185">Reference proteome</keyword>
<evidence type="ECO:0000313" key="1">
    <source>
        <dbReference type="EMBL" id="AFQ96776.1"/>
    </source>
</evidence>
<evidence type="ECO:0000313" key="2">
    <source>
        <dbReference type="Proteomes" id="UP000003802"/>
    </source>
</evidence>
<reference evidence="1 2" key="1">
    <citation type="journal article" date="2012" name="J. Virol.">
        <title>Complete Genomic Sequence of Erwinia amylovora Phage PhiEaH2.</title>
        <authorList>
            <person name="Domotor D."/>
            <person name="Becsagh P."/>
            <person name="Rakhely G."/>
            <person name="Schneider G."/>
            <person name="Kovacs T."/>
        </authorList>
    </citation>
    <scope>NUCLEOTIDE SEQUENCE [LARGE SCALE GENOMIC DNA]</scope>
</reference>
<dbReference type="GeneID" id="14297392"/>
<organism evidence="1 2">
    <name type="scientific">Erwinia phage phiEaH2</name>
    <dbReference type="NCBI Taxonomy" id="1029988"/>
    <lineage>
        <taxon>Viruses</taxon>
        <taxon>Duplodnaviria</taxon>
        <taxon>Heunggongvirae</taxon>
        <taxon>Uroviricota</taxon>
        <taxon>Caudoviricetes</taxon>
        <taxon>Chimalliviridae</taxon>
        <taxon>Erskinevirus</taxon>
        <taxon>Erskinevirus EaH2</taxon>
    </lineage>
</organism>
<dbReference type="RefSeq" id="YP_007237881.1">
    <property type="nucleotide sequence ID" value="NC_019929.1"/>
</dbReference>
<accession>J7KCI2</accession>
<dbReference type="Proteomes" id="UP000003802">
    <property type="component" value="Segment"/>
</dbReference>
<dbReference type="EMBL" id="JX316028">
    <property type="protein sequence ID" value="AFQ96776.1"/>
    <property type="molecule type" value="Genomic_DNA"/>
</dbReference>
<sequence length="566" mass="61626">MTMEMTGNNTPPQWQLGEIGDVVRSRLEERVSTVSQLNLYMQRNEADLIYGSRLLMQIEAILHEVRRSGLSRDLAVAVESTRPGTISPTTRSILTSNFTKTGQKETVVALESWANAGKIGLIILALSSVIKILGWIMEKGSGFAGDGGRDEGAYKEGVDSKVESFKVDGTTVLDQLNITAIKDAYMEAAKGLKGRALENLNLAVTLADEVFSNMKAEEYLNALSNAQKRSPFTNLFKGYSERRQSQQSVIHDLLDTLLQLNVTSGVYPHQTAEKAYQGLPPSVRKAGVKIPNEMNYKQASNVVGELTGYFGNLQKTFHELAAPALLESYQKGGKSQGVEGIGTLFGQALQSLNTTLSGSISDGAGKGFSSSSFAVVAIKPEQERDLVGYNIYDNLGSQRKLAVATGTAFFGAACLEELRQNVKLSVGDERELLAVVVSLGKTGFTTNTYDTNLNKYSTLNKAVEQTLKELEAWQKQMKNSDGGFVKYISDVITTELKRNPTGLRTSGRELSMTYMDGDGDFFEALKANITLVKRLCEGVGSLQVVLSRAKLNPLVKGNRQTAESDD</sequence>
<name>J7KCI2_9CAUD</name>